<evidence type="ECO:0000256" key="2">
    <source>
        <dbReference type="ARBA" id="ARBA00010535"/>
    </source>
</evidence>
<feature type="transmembrane region" description="Helical" evidence="8">
    <location>
        <begin position="224"/>
        <end position="246"/>
    </location>
</feature>
<dbReference type="Pfam" id="PF00146">
    <property type="entry name" value="NADHdh"/>
    <property type="match status" value="1"/>
</dbReference>
<keyword evidence="7" id="KW-0830">Ubiquinone</keyword>
<feature type="chain" id="PRO_5012461710" description="NADH-ubiquinone oxidoreductase chain 1" evidence="9">
    <location>
        <begin position="21"/>
        <end position="282"/>
    </location>
</feature>
<feature type="transmembrane region" description="Helical" evidence="8">
    <location>
        <begin position="128"/>
        <end position="158"/>
    </location>
</feature>
<keyword evidence="5 8" id="KW-0472">Membrane</keyword>
<keyword evidence="3 6" id="KW-0812">Transmembrane</keyword>
<feature type="transmembrane region" description="Helical" evidence="8">
    <location>
        <begin position="97"/>
        <end position="116"/>
    </location>
</feature>
<accession>A0A1W6F7K1</accession>
<dbReference type="PANTHER" id="PTHR11432:SF3">
    <property type="entry name" value="NADH-UBIQUINONE OXIDOREDUCTASE CHAIN 1"/>
    <property type="match status" value="1"/>
</dbReference>
<name>A0A1W6F7K1_9CILI</name>
<dbReference type="PANTHER" id="PTHR11432">
    <property type="entry name" value="NADH DEHYDROGENASE SUBUNIT 1"/>
    <property type="match status" value="1"/>
</dbReference>
<evidence type="ECO:0000256" key="6">
    <source>
        <dbReference type="RuleBase" id="RU000471"/>
    </source>
</evidence>
<feature type="transmembrane region" description="Helical" evidence="8">
    <location>
        <begin position="196"/>
        <end position="218"/>
    </location>
</feature>
<dbReference type="AlphaFoldDB" id="A0A1W6F7K1"/>
<dbReference type="EC" id="7.1.1.2" evidence="7"/>
<keyword evidence="4 8" id="KW-1133">Transmembrane helix</keyword>
<comment type="catalytic activity">
    <reaction evidence="7">
        <text>a ubiquinone + NADH + 5 H(+)(in) = a ubiquinol + NAD(+) + 4 H(+)(out)</text>
        <dbReference type="Rhea" id="RHEA:29091"/>
        <dbReference type="Rhea" id="RHEA-COMP:9565"/>
        <dbReference type="Rhea" id="RHEA-COMP:9566"/>
        <dbReference type="ChEBI" id="CHEBI:15378"/>
        <dbReference type="ChEBI" id="CHEBI:16389"/>
        <dbReference type="ChEBI" id="CHEBI:17976"/>
        <dbReference type="ChEBI" id="CHEBI:57540"/>
        <dbReference type="ChEBI" id="CHEBI:57945"/>
        <dbReference type="EC" id="7.1.1.2"/>
    </reaction>
</comment>
<dbReference type="InterPro" id="IPR018086">
    <property type="entry name" value="NADH_UbQ_OxRdtase_su1_CS"/>
</dbReference>
<comment type="subcellular location">
    <subcellularLocation>
        <location evidence="1">Membrane</location>
        <topology evidence="1">Multi-pass membrane protein</topology>
    </subcellularLocation>
    <subcellularLocation>
        <location evidence="6">Mitochondrion inner membrane</location>
        <topology evidence="6">Multi-pass membrane protein</topology>
    </subcellularLocation>
</comment>
<evidence type="ECO:0000256" key="8">
    <source>
        <dbReference type="SAM" id="Phobius"/>
    </source>
</evidence>
<geneLocation type="mitochondrion" evidence="10"/>
<proteinExistence type="inferred from homology"/>
<evidence type="ECO:0000256" key="7">
    <source>
        <dbReference type="RuleBase" id="RU000473"/>
    </source>
</evidence>
<dbReference type="GO" id="GO:0009060">
    <property type="term" value="P:aerobic respiration"/>
    <property type="evidence" value="ECO:0007669"/>
    <property type="project" value="TreeGrafter"/>
</dbReference>
<dbReference type="GO" id="GO:0005743">
    <property type="term" value="C:mitochondrial inner membrane"/>
    <property type="evidence" value="ECO:0007669"/>
    <property type="project" value="UniProtKB-SubCell"/>
</dbReference>
<evidence type="ECO:0000256" key="1">
    <source>
        <dbReference type="ARBA" id="ARBA00004141"/>
    </source>
</evidence>
<reference evidence="10" key="1">
    <citation type="journal article" date="2017" name="Mol. Phylogenet. Evol.">
        <title>High genetic diversities between isolates of the fish parasite Cryptocaryon irritans (Ciliophora) suggest multiple cryptic species.</title>
        <authorList>
            <person name="Chi H."/>
            <person name="Taik P."/>
            <person name="Foley E.J."/>
            <person name="Racicot A.C."/>
            <person name="Gray H.M."/>
            <person name="Guzzetta K.E."/>
            <person name="Lin H.Y."/>
            <person name="Song Y.L."/>
            <person name="Tung C.H."/>
            <person name="Zenke K."/>
            <person name="Yoshinaga T."/>
            <person name="Cheng C.Y."/>
            <person name="Chang W.J."/>
            <person name="Gong H."/>
        </authorList>
    </citation>
    <scope>NUCLEOTIDE SEQUENCE</scope>
    <source>
        <strain evidence="10">Ci</strain>
    </source>
</reference>
<keyword evidence="6" id="KW-0520">NAD</keyword>
<keyword evidence="9" id="KW-0732">Signal</keyword>
<dbReference type="EMBL" id="KY427005">
    <property type="protein sequence ID" value="ARK36663.1"/>
    <property type="molecule type" value="Genomic_DNA"/>
</dbReference>
<feature type="transmembrane region" description="Helical" evidence="8">
    <location>
        <begin position="60"/>
        <end position="77"/>
    </location>
</feature>
<dbReference type="GO" id="GO:0003954">
    <property type="term" value="F:NADH dehydrogenase activity"/>
    <property type="evidence" value="ECO:0007669"/>
    <property type="project" value="TreeGrafter"/>
</dbReference>
<organism evidence="10">
    <name type="scientific">Cryptocaryon irritans</name>
    <dbReference type="NCBI Taxonomy" id="153251"/>
    <lineage>
        <taxon>Eukaryota</taxon>
        <taxon>Sar</taxon>
        <taxon>Alveolata</taxon>
        <taxon>Ciliophora</taxon>
        <taxon>Ciliophora incertae sedis</taxon>
        <taxon>Cryptocaryon</taxon>
    </lineage>
</organism>
<evidence type="ECO:0000256" key="4">
    <source>
        <dbReference type="ARBA" id="ARBA00022989"/>
    </source>
</evidence>
<dbReference type="PROSITE" id="PS00667">
    <property type="entry name" value="COMPLEX1_ND1_1"/>
    <property type="match status" value="1"/>
</dbReference>
<keyword evidence="7 10" id="KW-0496">Mitochondrion</keyword>
<evidence type="ECO:0000313" key="10">
    <source>
        <dbReference type="EMBL" id="ARK36663.1"/>
    </source>
</evidence>
<evidence type="ECO:0000256" key="5">
    <source>
        <dbReference type="ARBA" id="ARBA00023136"/>
    </source>
</evidence>
<dbReference type="PROSITE" id="PS00668">
    <property type="entry name" value="COMPLEX1_ND1_2"/>
    <property type="match status" value="1"/>
</dbReference>
<dbReference type="InterPro" id="IPR001694">
    <property type="entry name" value="NADH_UbQ_OxRdtase_su1/FPO"/>
</dbReference>
<protein>
    <recommendedName>
        <fullName evidence="7">NADH-ubiquinone oxidoreductase chain 1</fullName>
        <ecNumber evidence="7">7.1.1.2</ecNumber>
    </recommendedName>
</protein>
<feature type="signal peptide" evidence="9">
    <location>
        <begin position="1"/>
        <end position="20"/>
    </location>
</feature>
<sequence length="282" mass="32648">MLVVTMIIAALTLIERKVLSLIQRRVGPSFVGYKGRLQYIADALKLFIKGVLIPDLSNKFWYITIPSVLAAICYSFWMNSMWGPSLSLFEIEYNVVYASLISILFSFCILLTGYFSKNKYAIIGSIRCALLVLNLELFLGLLTLNLVLITESFCFSVFVIYQELFWFFILFFGLLGVIILIFLLETNRAPFDLPEAETELVAGYFVEFGGFYFGIYYLGEYLHLFFFSSVISILLFGGWELPIFFFTTNKYCCDKINFNGILYPYLYDHYYIFKTPVKIIHL</sequence>
<feature type="transmembrane region" description="Helical" evidence="8">
    <location>
        <begin position="164"/>
        <end position="184"/>
    </location>
</feature>
<comment type="similarity">
    <text evidence="2 6">Belongs to the complex I subunit 1 family.</text>
</comment>
<evidence type="ECO:0000256" key="9">
    <source>
        <dbReference type="SAM" id="SignalP"/>
    </source>
</evidence>
<evidence type="ECO:0000256" key="3">
    <source>
        <dbReference type="ARBA" id="ARBA00022692"/>
    </source>
</evidence>
<dbReference type="GO" id="GO:0008137">
    <property type="term" value="F:NADH dehydrogenase (ubiquinone) activity"/>
    <property type="evidence" value="ECO:0007669"/>
    <property type="project" value="UniProtKB-EC"/>
</dbReference>